<comment type="caution">
    <text evidence="6">The sequence shown here is derived from an EMBL/GenBank/DDBJ whole genome shotgun (WGS) entry which is preliminary data.</text>
</comment>
<dbReference type="GO" id="GO:0019213">
    <property type="term" value="F:deacetylase activity"/>
    <property type="evidence" value="ECO:0007669"/>
    <property type="project" value="TreeGrafter"/>
</dbReference>
<dbReference type="GO" id="GO:0046872">
    <property type="term" value="F:metal ion binding"/>
    <property type="evidence" value="ECO:0007669"/>
    <property type="project" value="UniProtKB-KW"/>
</dbReference>
<evidence type="ECO:0000313" key="7">
    <source>
        <dbReference type="Proteomes" id="UP000295293"/>
    </source>
</evidence>
<name>A0A4R6YMV7_9GAMM</name>
<evidence type="ECO:0000256" key="2">
    <source>
        <dbReference type="ARBA" id="ARBA00022723"/>
    </source>
</evidence>
<dbReference type="Pfam" id="PF04794">
    <property type="entry name" value="YdjC"/>
    <property type="match status" value="1"/>
</dbReference>
<dbReference type="PANTHER" id="PTHR31609">
    <property type="entry name" value="YDJC DEACETYLASE FAMILY MEMBER"/>
    <property type="match status" value="1"/>
</dbReference>
<dbReference type="EMBL" id="SNZH01000020">
    <property type="protein sequence ID" value="TDR38610.1"/>
    <property type="molecule type" value="Genomic_DNA"/>
</dbReference>
<dbReference type="SUPFAM" id="SSF88713">
    <property type="entry name" value="Glycoside hydrolase/deacetylase"/>
    <property type="match status" value="1"/>
</dbReference>
<keyword evidence="4" id="KW-0460">Magnesium</keyword>
<keyword evidence="7" id="KW-1185">Reference proteome</keyword>
<organism evidence="6 7">
    <name type="scientific">Tahibacter aquaticus</name>
    <dbReference type="NCBI Taxonomy" id="520092"/>
    <lineage>
        <taxon>Bacteria</taxon>
        <taxon>Pseudomonadati</taxon>
        <taxon>Pseudomonadota</taxon>
        <taxon>Gammaproteobacteria</taxon>
        <taxon>Lysobacterales</taxon>
        <taxon>Rhodanobacteraceae</taxon>
        <taxon>Tahibacter</taxon>
    </lineage>
</organism>
<dbReference type="PANTHER" id="PTHR31609:SF1">
    <property type="entry name" value="CARBOHYDRATE DEACETYLASE"/>
    <property type="match status" value="1"/>
</dbReference>
<sequence length="286" mass="30777">MKTLIVNADDFGLCEGVNAAILDAYATGSLSSTTLLVNGNSAAAAAQLARQHPGLGVGLHFNLTLGRPSADPQEIGSLLLPGGEFPARGALARRLMLGRVSSAQLTAEFDAQLAAFSRLGLVPSHIDSHQHVHAFPQVFDVLAQVCAERSLPLRQPWVARPSGAHPRLGRALRTGLLACMNARNQRRWQGRLRSNEAFTSVFDLGAMPSRLDASHYRTLLGAAQAFPCELMVHLSRRPDDVAGLTRIGDVSHAEWQCLSEGVLAGVIAEQGWQLRSYRDAFDEGKC</sequence>
<accession>A0A4R6YMV7</accession>
<dbReference type="Proteomes" id="UP000295293">
    <property type="component" value="Unassembled WGS sequence"/>
</dbReference>
<dbReference type="GO" id="GO:0016787">
    <property type="term" value="F:hydrolase activity"/>
    <property type="evidence" value="ECO:0007669"/>
    <property type="project" value="UniProtKB-KW"/>
</dbReference>
<dbReference type="InterPro" id="IPR006879">
    <property type="entry name" value="YdjC-like"/>
</dbReference>
<evidence type="ECO:0000256" key="1">
    <source>
        <dbReference type="ARBA" id="ARBA00001946"/>
    </source>
</evidence>
<dbReference type="RefSeq" id="WP_166654330.1">
    <property type="nucleotide sequence ID" value="NZ_SNZH01000020.1"/>
</dbReference>
<evidence type="ECO:0000256" key="4">
    <source>
        <dbReference type="ARBA" id="ARBA00022842"/>
    </source>
</evidence>
<comment type="cofactor">
    <cofactor evidence="1">
        <name>Mg(2+)</name>
        <dbReference type="ChEBI" id="CHEBI:18420"/>
    </cofactor>
</comment>
<dbReference type="Gene3D" id="3.20.20.370">
    <property type="entry name" value="Glycoside hydrolase/deacetylase"/>
    <property type="match status" value="1"/>
</dbReference>
<dbReference type="InterPro" id="IPR011330">
    <property type="entry name" value="Glyco_hydro/deAcase_b/a-brl"/>
</dbReference>
<keyword evidence="2" id="KW-0479">Metal-binding</keyword>
<evidence type="ECO:0008006" key="8">
    <source>
        <dbReference type="Google" id="ProtNLM"/>
    </source>
</evidence>
<dbReference type="AlphaFoldDB" id="A0A4R6YMV7"/>
<evidence type="ECO:0000256" key="5">
    <source>
        <dbReference type="ARBA" id="ARBA00023277"/>
    </source>
</evidence>
<gene>
    <name evidence="6" type="ORF">DFR29_120111</name>
</gene>
<protein>
    <recommendedName>
        <fullName evidence="8">Glycoside hydrolase/deacetylase ChbG (UPF0249 family)</fullName>
    </recommendedName>
</protein>
<evidence type="ECO:0000256" key="3">
    <source>
        <dbReference type="ARBA" id="ARBA00022801"/>
    </source>
</evidence>
<proteinExistence type="predicted"/>
<keyword evidence="3" id="KW-0378">Hydrolase</keyword>
<dbReference type="GO" id="GO:0005975">
    <property type="term" value="P:carbohydrate metabolic process"/>
    <property type="evidence" value="ECO:0007669"/>
    <property type="project" value="InterPro"/>
</dbReference>
<reference evidence="6 7" key="1">
    <citation type="submission" date="2019-03" db="EMBL/GenBank/DDBJ databases">
        <title>Genomic Encyclopedia of Type Strains, Phase IV (KMG-IV): sequencing the most valuable type-strain genomes for metagenomic binning, comparative biology and taxonomic classification.</title>
        <authorList>
            <person name="Goeker M."/>
        </authorList>
    </citation>
    <scope>NUCLEOTIDE SEQUENCE [LARGE SCALE GENOMIC DNA]</scope>
    <source>
        <strain evidence="6 7">DSM 21667</strain>
    </source>
</reference>
<evidence type="ECO:0000313" key="6">
    <source>
        <dbReference type="EMBL" id="TDR38610.1"/>
    </source>
</evidence>
<keyword evidence="5" id="KW-0119">Carbohydrate metabolism</keyword>